<gene>
    <name evidence="2" type="ORF">S03H2_41442</name>
</gene>
<keyword evidence="1" id="KW-0175">Coiled coil</keyword>
<evidence type="ECO:0000313" key="2">
    <source>
        <dbReference type="EMBL" id="GAH70023.1"/>
    </source>
</evidence>
<comment type="caution">
    <text evidence="2">The sequence shown here is derived from an EMBL/GenBank/DDBJ whole genome shotgun (WGS) entry which is preliminary data.</text>
</comment>
<dbReference type="Gene3D" id="1.10.10.10">
    <property type="entry name" value="Winged helix-like DNA-binding domain superfamily/Winged helix DNA-binding domain"/>
    <property type="match status" value="1"/>
</dbReference>
<reference evidence="2" key="1">
    <citation type="journal article" date="2014" name="Front. Microbiol.">
        <title>High frequency of phylogenetically diverse reductive dehalogenase-homologous genes in deep subseafloor sedimentary metagenomes.</title>
        <authorList>
            <person name="Kawai M."/>
            <person name="Futagami T."/>
            <person name="Toyoda A."/>
            <person name="Takaki Y."/>
            <person name="Nishi S."/>
            <person name="Hori S."/>
            <person name="Arai W."/>
            <person name="Tsubouchi T."/>
            <person name="Morono Y."/>
            <person name="Uchiyama I."/>
            <person name="Ito T."/>
            <person name="Fujiyama A."/>
            <person name="Inagaki F."/>
            <person name="Takami H."/>
        </authorList>
    </citation>
    <scope>NUCLEOTIDE SEQUENCE</scope>
    <source>
        <strain evidence="2">Expedition CK06-06</strain>
    </source>
</reference>
<dbReference type="EMBL" id="BARU01025745">
    <property type="protein sequence ID" value="GAH70023.1"/>
    <property type="molecule type" value="Genomic_DNA"/>
</dbReference>
<protein>
    <submittedName>
        <fullName evidence="2">Uncharacterized protein</fullName>
    </submittedName>
</protein>
<dbReference type="InterPro" id="IPR036390">
    <property type="entry name" value="WH_DNA-bd_sf"/>
</dbReference>
<sequence>MAEAKATKREFLEFMREREMITAYDLMNEVGYSYSYACKRLSLLKKQGLVHDMGDTPSTHRGQWCLTEKGHEKLHFLQQREKERDAVIKQEEMLEREEMIRLKKRVKELEDLVKIFRGPGGLKGEVSRLLKECDGLRAAYARALMLGAKPEQLDLR</sequence>
<name>X1JJW1_9ZZZZ</name>
<dbReference type="SUPFAM" id="SSF46785">
    <property type="entry name" value="Winged helix' DNA-binding domain"/>
    <property type="match status" value="1"/>
</dbReference>
<dbReference type="AlphaFoldDB" id="X1JJW1"/>
<accession>X1JJW1</accession>
<proteinExistence type="predicted"/>
<feature type="coiled-coil region" evidence="1">
    <location>
        <begin position="77"/>
        <end position="112"/>
    </location>
</feature>
<dbReference type="InterPro" id="IPR036388">
    <property type="entry name" value="WH-like_DNA-bd_sf"/>
</dbReference>
<feature type="non-terminal residue" evidence="2">
    <location>
        <position position="156"/>
    </location>
</feature>
<organism evidence="2">
    <name type="scientific">marine sediment metagenome</name>
    <dbReference type="NCBI Taxonomy" id="412755"/>
    <lineage>
        <taxon>unclassified sequences</taxon>
        <taxon>metagenomes</taxon>
        <taxon>ecological metagenomes</taxon>
    </lineage>
</organism>
<evidence type="ECO:0000256" key="1">
    <source>
        <dbReference type="SAM" id="Coils"/>
    </source>
</evidence>